<dbReference type="GO" id="GO:0016020">
    <property type="term" value="C:membrane"/>
    <property type="evidence" value="ECO:0007669"/>
    <property type="project" value="UniProtKB-SubCell"/>
</dbReference>
<dbReference type="SUPFAM" id="SSF51306">
    <property type="entry name" value="LexA/Signal peptidase"/>
    <property type="match status" value="1"/>
</dbReference>
<name>A0A415ATP6_9BACE</name>
<evidence type="ECO:0000256" key="1">
    <source>
        <dbReference type="ARBA" id="ARBA00000677"/>
    </source>
</evidence>
<feature type="domain" description="Peptidase S26" evidence="8">
    <location>
        <begin position="18"/>
        <end position="223"/>
    </location>
</feature>
<proteinExistence type="inferred from homology"/>
<comment type="caution">
    <text evidence="10">The sequence shown here is derived from an EMBL/GenBank/DDBJ whole genome shotgun (WGS) entry which is preliminary data.</text>
</comment>
<dbReference type="PANTHER" id="PTHR43390">
    <property type="entry name" value="SIGNAL PEPTIDASE I"/>
    <property type="match status" value="1"/>
</dbReference>
<dbReference type="Proteomes" id="UP000284772">
    <property type="component" value="Unassembled WGS sequence"/>
</dbReference>
<dbReference type="InterPro" id="IPR036286">
    <property type="entry name" value="LexA/Signal_pep-like_sf"/>
</dbReference>
<dbReference type="Proteomes" id="UP000285013">
    <property type="component" value="Unassembled WGS sequence"/>
</dbReference>
<dbReference type="Gene3D" id="2.10.109.10">
    <property type="entry name" value="Umud Fragment, subunit A"/>
    <property type="match status" value="1"/>
</dbReference>
<dbReference type="EMBL" id="QRWT01000020">
    <property type="protein sequence ID" value="RGT49273.1"/>
    <property type="molecule type" value="Genomic_DNA"/>
</dbReference>
<keyword evidence="7" id="KW-0812">Transmembrane</keyword>
<dbReference type="InterPro" id="IPR019533">
    <property type="entry name" value="Peptidase_S26"/>
</dbReference>
<dbReference type="PROSITE" id="PS00761">
    <property type="entry name" value="SPASE_I_3"/>
    <property type="match status" value="1"/>
</dbReference>
<comment type="similarity">
    <text evidence="2 7">Belongs to the peptidase S26 family.</text>
</comment>
<feature type="active site" evidence="6">
    <location>
        <position position="41"/>
    </location>
</feature>
<evidence type="ECO:0000313" key="12">
    <source>
        <dbReference type="Proteomes" id="UP000285013"/>
    </source>
</evidence>
<evidence type="ECO:0000259" key="8">
    <source>
        <dbReference type="Pfam" id="PF10502"/>
    </source>
</evidence>
<keyword evidence="7" id="KW-1133">Transmembrane helix</keyword>
<comment type="catalytic activity">
    <reaction evidence="1 7">
        <text>Cleavage of hydrophobic, N-terminal signal or leader sequences from secreted and periplasmic proteins.</text>
        <dbReference type="EC" id="3.4.21.89"/>
    </reaction>
</comment>
<sequence>MFSKQCLKHLSCGILWCLGFVQTYVFIRLYWLVSCVIPTYSMSPTLLAGDYIIISLRIPGRRLVREDNARLGHYIISRKKGDRSVRVGDVVVFNFPYSKGEEQMRMNFDLYFCKRCVAIPGETYIWEWDAVSDSVYLPRQEEVVVIDSLNFRHYNRCIEYETGIMPKLLNGTVMHADTLMHSYRFKNNYYFMRGDNCVDSYDSRFWGILPEDFILGTGQFIWFSKDRDMGKIRWERMFRKL</sequence>
<dbReference type="PANTHER" id="PTHR43390:SF1">
    <property type="entry name" value="CHLOROPLAST PROCESSING PEPTIDASE"/>
    <property type="match status" value="1"/>
</dbReference>
<dbReference type="AlphaFoldDB" id="A0A415ATP6"/>
<organism evidence="10 12">
    <name type="scientific">Bacteroides intestinalis</name>
    <dbReference type="NCBI Taxonomy" id="329854"/>
    <lineage>
        <taxon>Bacteria</taxon>
        <taxon>Pseudomonadati</taxon>
        <taxon>Bacteroidota</taxon>
        <taxon>Bacteroidia</taxon>
        <taxon>Bacteroidales</taxon>
        <taxon>Bacteroidaceae</taxon>
        <taxon>Bacteroides</taxon>
    </lineage>
</organism>
<evidence type="ECO:0000256" key="2">
    <source>
        <dbReference type="ARBA" id="ARBA00009370"/>
    </source>
</evidence>
<evidence type="ECO:0000256" key="3">
    <source>
        <dbReference type="ARBA" id="ARBA00013208"/>
    </source>
</evidence>
<dbReference type="Pfam" id="PF10502">
    <property type="entry name" value="Peptidase_S26"/>
    <property type="match status" value="1"/>
</dbReference>
<evidence type="ECO:0000256" key="7">
    <source>
        <dbReference type="RuleBase" id="RU362042"/>
    </source>
</evidence>
<evidence type="ECO:0000256" key="6">
    <source>
        <dbReference type="PIRSR" id="PIRSR600223-1"/>
    </source>
</evidence>
<feature type="active site" evidence="6">
    <location>
        <position position="114"/>
    </location>
</feature>
<dbReference type="PRINTS" id="PR00727">
    <property type="entry name" value="LEADERPTASE"/>
</dbReference>
<keyword evidence="5 7" id="KW-0378">Hydrolase</keyword>
<evidence type="ECO:0000313" key="10">
    <source>
        <dbReference type="EMBL" id="RHL96838.1"/>
    </source>
</evidence>
<reference evidence="11 12" key="1">
    <citation type="submission" date="2018-08" db="EMBL/GenBank/DDBJ databases">
        <title>A genome reference for cultivated species of the human gut microbiota.</title>
        <authorList>
            <person name="Zou Y."/>
            <person name="Xue W."/>
            <person name="Luo G."/>
        </authorList>
    </citation>
    <scope>NUCLEOTIDE SEQUENCE [LARGE SCALE GENOMIC DNA]</scope>
    <source>
        <strain evidence="9 11">AF19-10AC</strain>
        <strain evidence="10 12">AF36-16BH</strain>
    </source>
</reference>
<dbReference type="GO" id="GO:0009003">
    <property type="term" value="F:signal peptidase activity"/>
    <property type="evidence" value="ECO:0007669"/>
    <property type="project" value="UniProtKB-EC"/>
</dbReference>
<evidence type="ECO:0000256" key="5">
    <source>
        <dbReference type="ARBA" id="ARBA00022801"/>
    </source>
</evidence>
<keyword evidence="7" id="KW-0472">Membrane</keyword>
<keyword evidence="7" id="KW-0645">Protease</keyword>
<evidence type="ECO:0000256" key="4">
    <source>
        <dbReference type="ARBA" id="ARBA00019232"/>
    </source>
</evidence>
<accession>A0A415ATP6</accession>
<dbReference type="GO" id="GO:0004252">
    <property type="term" value="F:serine-type endopeptidase activity"/>
    <property type="evidence" value="ECO:0007669"/>
    <property type="project" value="InterPro"/>
</dbReference>
<dbReference type="GO" id="GO:0006465">
    <property type="term" value="P:signal peptide processing"/>
    <property type="evidence" value="ECO:0007669"/>
    <property type="project" value="InterPro"/>
</dbReference>
<comment type="subcellular location">
    <subcellularLocation>
        <location evidence="7">Membrane</location>
        <topology evidence="7">Single-pass type II membrane protein</topology>
    </subcellularLocation>
</comment>
<dbReference type="EMBL" id="QRPE01000001">
    <property type="protein sequence ID" value="RHL96838.1"/>
    <property type="molecule type" value="Genomic_DNA"/>
</dbReference>
<dbReference type="EC" id="3.4.21.89" evidence="3 7"/>
<feature type="transmembrane region" description="Helical" evidence="7">
    <location>
        <begin position="12"/>
        <end position="31"/>
    </location>
</feature>
<dbReference type="InterPro" id="IPR019758">
    <property type="entry name" value="Pept_S26A_signal_pept_1_CS"/>
</dbReference>
<dbReference type="CDD" id="cd06530">
    <property type="entry name" value="S26_SPase_I"/>
    <property type="match status" value="1"/>
</dbReference>
<dbReference type="NCBIfam" id="TIGR02227">
    <property type="entry name" value="sigpep_I_bact"/>
    <property type="match status" value="1"/>
</dbReference>
<gene>
    <name evidence="10" type="primary">lepB</name>
    <name evidence="9" type="ORF">DWX27_16045</name>
    <name evidence="10" type="ORF">DWZ95_01555</name>
</gene>
<protein>
    <recommendedName>
        <fullName evidence="4 7">Signal peptidase I</fullName>
        <ecNumber evidence="3 7">3.4.21.89</ecNumber>
    </recommendedName>
</protein>
<evidence type="ECO:0000313" key="9">
    <source>
        <dbReference type="EMBL" id="RGT49273.1"/>
    </source>
</evidence>
<dbReference type="InterPro" id="IPR000223">
    <property type="entry name" value="Pept_S26A_signal_pept_1"/>
</dbReference>
<evidence type="ECO:0000313" key="11">
    <source>
        <dbReference type="Proteomes" id="UP000284772"/>
    </source>
</evidence>